<gene>
    <name evidence="1" type="ORF">PODLI_1B004152</name>
</gene>
<protein>
    <submittedName>
        <fullName evidence="1">Uncharacterized protein</fullName>
    </submittedName>
</protein>
<name>A0AA35L234_9SAUR</name>
<feature type="non-terminal residue" evidence="1">
    <location>
        <position position="1"/>
    </location>
</feature>
<proteinExistence type="predicted"/>
<reference evidence="1" key="1">
    <citation type="submission" date="2022-12" db="EMBL/GenBank/DDBJ databases">
        <authorList>
            <person name="Alioto T."/>
            <person name="Alioto T."/>
            <person name="Gomez Garrido J."/>
        </authorList>
    </citation>
    <scope>NUCLEOTIDE SEQUENCE</scope>
</reference>
<keyword evidence="2" id="KW-1185">Reference proteome</keyword>
<accession>A0AA35L234</accession>
<evidence type="ECO:0000313" key="2">
    <source>
        <dbReference type="Proteomes" id="UP001178461"/>
    </source>
</evidence>
<dbReference type="EMBL" id="OX395137">
    <property type="protein sequence ID" value="CAI5788460.1"/>
    <property type="molecule type" value="Genomic_DNA"/>
</dbReference>
<dbReference type="AlphaFoldDB" id="A0AA35L234"/>
<dbReference type="Proteomes" id="UP001178461">
    <property type="component" value="Chromosome 12"/>
</dbReference>
<evidence type="ECO:0000313" key="1">
    <source>
        <dbReference type="EMBL" id="CAI5788460.1"/>
    </source>
</evidence>
<sequence length="60" mass="6706">DSSCGKDLNTVSKDIHSKEFYCVKLQEVSKGGVNEKKELKNEIAKADTMKCNIKSEKAEQ</sequence>
<organism evidence="1 2">
    <name type="scientific">Podarcis lilfordi</name>
    <name type="common">Lilford's wall lizard</name>
    <dbReference type="NCBI Taxonomy" id="74358"/>
    <lineage>
        <taxon>Eukaryota</taxon>
        <taxon>Metazoa</taxon>
        <taxon>Chordata</taxon>
        <taxon>Craniata</taxon>
        <taxon>Vertebrata</taxon>
        <taxon>Euteleostomi</taxon>
        <taxon>Lepidosauria</taxon>
        <taxon>Squamata</taxon>
        <taxon>Bifurcata</taxon>
        <taxon>Unidentata</taxon>
        <taxon>Episquamata</taxon>
        <taxon>Laterata</taxon>
        <taxon>Lacertibaenia</taxon>
        <taxon>Lacertidae</taxon>
        <taxon>Podarcis</taxon>
    </lineage>
</organism>
<feature type="non-terminal residue" evidence="1">
    <location>
        <position position="60"/>
    </location>
</feature>